<dbReference type="EMBL" id="JABBJJ010000347">
    <property type="protein sequence ID" value="NMO21726.1"/>
    <property type="molecule type" value="Genomic_DNA"/>
</dbReference>
<feature type="transmembrane region" description="Helical" evidence="1">
    <location>
        <begin position="75"/>
        <end position="97"/>
    </location>
</feature>
<keyword evidence="1" id="KW-1133">Transmembrane helix</keyword>
<feature type="transmembrane region" description="Helical" evidence="1">
    <location>
        <begin position="244"/>
        <end position="265"/>
    </location>
</feature>
<evidence type="ECO:0000313" key="3">
    <source>
        <dbReference type="Proteomes" id="UP000518300"/>
    </source>
</evidence>
<keyword evidence="1" id="KW-0812">Transmembrane</keyword>
<feature type="transmembrane region" description="Helical" evidence="1">
    <location>
        <begin position="103"/>
        <end position="121"/>
    </location>
</feature>
<dbReference type="AlphaFoldDB" id="A0A848LVA8"/>
<sequence>MNAQPLSATPVTEGAVCNTHPDRAALGTCARCGTFYCSEDRELVHGKIYCGTCAVLPEVDYLEAFRLKYWGKRDAWAWLVGLGAVANILLGGITVAVGAAESLLFGLFLLAAGVVGACFWLGMPWARLGFLFVPVGSIIVGAATEGAVAIARGVLPLAIAICIYNDTRNKLFFKEPVPAETLQKAWDLYMNNTMARAGFYLGILGVLVPGVGVIAIICSVIGLRRVNPNAHPPIGRKGQAITGIILGCISLVGWVAMMTAFSRAMGD</sequence>
<keyword evidence="3" id="KW-1185">Reference proteome</keyword>
<protein>
    <submittedName>
        <fullName evidence="2">DUF4190 domain-containing protein</fullName>
    </submittedName>
</protein>
<evidence type="ECO:0000256" key="1">
    <source>
        <dbReference type="SAM" id="Phobius"/>
    </source>
</evidence>
<feature type="transmembrane region" description="Helical" evidence="1">
    <location>
        <begin position="128"/>
        <end position="151"/>
    </location>
</feature>
<dbReference type="Proteomes" id="UP000518300">
    <property type="component" value="Unassembled WGS sequence"/>
</dbReference>
<evidence type="ECO:0000313" key="2">
    <source>
        <dbReference type="EMBL" id="NMO21726.1"/>
    </source>
</evidence>
<comment type="caution">
    <text evidence="2">The sequence shown here is derived from an EMBL/GenBank/DDBJ whole genome shotgun (WGS) entry which is preliminary data.</text>
</comment>
<proteinExistence type="predicted"/>
<dbReference type="RefSeq" id="WP_169350901.1">
    <property type="nucleotide sequence ID" value="NZ_JABBJJ010000347.1"/>
</dbReference>
<organism evidence="2 3">
    <name type="scientific">Pyxidicoccus fallax</name>
    <dbReference type="NCBI Taxonomy" id="394095"/>
    <lineage>
        <taxon>Bacteria</taxon>
        <taxon>Pseudomonadati</taxon>
        <taxon>Myxococcota</taxon>
        <taxon>Myxococcia</taxon>
        <taxon>Myxococcales</taxon>
        <taxon>Cystobacterineae</taxon>
        <taxon>Myxococcaceae</taxon>
        <taxon>Pyxidicoccus</taxon>
    </lineage>
</organism>
<keyword evidence="1" id="KW-0472">Membrane</keyword>
<accession>A0A848LVA8</accession>
<feature type="transmembrane region" description="Helical" evidence="1">
    <location>
        <begin position="199"/>
        <end position="223"/>
    </location>
</feature>
<gene>
    <name evidence="2" type="ORF">HG543_43790</name>
</gene>
<reference evidence="2 3" key="1">
    <citation type="submission" date="2020-04" db="EMBL/GenBank/DDBJ databases">
        <title>Draft genome of Pyxidicoccus fallax type strain.</title>
        <authorList>
            <person name="Whitworth D.E."/>
        </authorList>
    </citation>
    <scope>NUCLEOTIDE SEQUENCE [LARGE SCALE GENOMIC DNA]</scope>
    <source>
        <strain evidence="2 3">DSM 14698</strain>
    </source>
</reference>
<name>A0A848LVA8_9BACT</name>